<name>A0ABT4KBL1_9HYPH</name>
<sequence length="48" mass="5202">MSDIEIAREAAAKAQVNPTVAKMILSGDYDAWPNVQGALNAVRMVRTK</sequence>
<evidence type="ECO:0000313" key="2">
    <source>
        <dbReference type="Proteomes" id="UP001079430"/>
    </source>
</evidence>
<evidence type="ECO:0000313" key="1">
    <source>
        <dbReference type="EMBL" id="MCZ4089346.1"/>
    </source>
</evidence>
<organism evidence="1 2">
    <name type="scientific">Sinorhizobium psoraleae</name>
    <dbReference type="NCBI Taxonomy" id="520838"/>
    <lineage>
        <taxon>Bacteria</taxon>
        <taxon>Pseudomonadati</taxon>
        <taxon>Pseudomonadota</taxon>
        <taxon>Alphaproteobacteria</taxon>
        <taxon>Hyphomicrobiales</taxon>
        <taxon>Rhizobiaceae</taxon>
        <taxon>Sinorhizobium/Ensifer group</taxon>
        <taxon>Sinorhizobium</taxon>
    </lineage>
</organism>
<accession>A0ABT4KBL1</accession>
<comment type="caution">
    <text evidence="1">The sequence shown here is derived from an EMBL/GenBank/DDBJ whole genome shotgun (WGS) entry which is preliminary data.</text>
</comment>
<dbReference type="EMBL" id="JAPVOI010000004">
    <property type="protein sequence ID" value="MCZ4089346.1"/>
    <property type="molecule type" value="Genomic_DNA"/>
</dbReference>
<keyword evidence="2" id="KW-1185">Reference proteome</keyword>
<dbReference type="RefSeq" id="WP_269275931.1">
    <property type="nucleotide sequence ID" value="NZ_JAPVOI010000004.1"/>
</dbReference>
<proteinExistence type="predicted"/>
<reference evidence="1" key="1">
    <citation type="submission" date="2022-10" db="EMBL/GenBank/DDBJ databases">
        <title>Whole genome sequencing of three plant growth promoting bacteria isolated from Vachellia tortilis subsp. raddiana in Morocco.</title>
        <authorList>
            <person name="Hnini M."/>
            <person name="Zouagui R."/>
            <person name="Zouagui H."/>
            <person name="Chemao Elfihri M.-W."/>
            <person name="Ibrahimi A."/>
            <person name="Sbabou L."/>
            <person name="Aurag J."/>
        </authorList>
    </citation>
    <scope>NUCLEOTIDE SEQUENCE</scope>
    <source>
        <strain evidence="1">LMR678</strain>
    </source>
</reference>
<dbReference type="Proteomes" id="UP001079430">
    <property type="component" value="Unassembled WGS sequence"/>
</dbReference>
<protein>
    <submittedName>
        <fullName evidence="1">Uncharacterized protein</fullName>
    </submittedName>
</protein>
<gene>
    <name evidence="1" type="ORF">O3W52_04500</name>
</gene>